<evidence type="ECO:0000259" key="3">
    <source>
        <dbReference type="PROSITE" id="PS50883"/>
    </source>
</evidence>
<dbReference type="Proteomes" id="UP000247763">
    <property type="component" value="Chromosome"/>
</dbReference>
<dbReference type="PANTHER" id="PTHR33121:SF70">
    <property type="entry name" value="SIGNALING PROTEIN YKOW"/>
    <property type="match status" value="1"/>
</dbReference>
<dbReference type="GO" id="GO:0071111">
    <property type="term" value="F:cyclic-guanylate-specific phosphodiesterase activity"/>
    <property type="evidence" value="ECO:0007669"/>
    <property type="project" value="InterPro"/>
</dbReference>
<dbReference type="SMART" id="SM00052">
    <property type="entry name" value="EAL"/>
    <property type="match status" value="1"/>
</dbReference>
<dbReference type="CDD" id="cd01948">
    <property type="entry name" value="EAL"/>
    <property type="match status" value="1"/>
</dbReference>
<dbReference type="CDD" id="cd00130">
    <property type="entry name" value="PAS"/>
    <property type="match status" value="1"/>
</dbReference>
<evidence type="ECO:0000259" key="2">
    <source>
        <dbReference type="PROSITE" id="PS50112"/>
    </source>
</evidence>
<dbReference type="InterPro" id="IPR001633">
    <property type="entry name" value="EAL_dom"/>
</dbReference>
<dbReference type="Pfam" id="PF00563">
    <property type="entry name" value="EAL"/>
    <property type="match status" value="1"/>
</dbReference>
<dbReference type="AlphaFoldDB" id="A0A2Z3HN60"/>
<dbReference type="PROSITE" id="PS50883">
    <property type="entry name" value="EAL"/>
    <property type="match status" value="1"/>
</dbReference>
<keyword evidence="5" id="KW-1185">Reference proteome</keyword>
<dbReference type="EMBL" id="CP029479">
    <property type="protein sequence ID" value="AWM77913.1"/>
    <property type="molecule type" value="Genomic_DNA"/>
</dbReference>
<dbReference type="OrthoDB" id="7251575at2"/>
<dbReference type="PROSITE" id="PS50112">
    <property type="entry name" value="PAS"/>
    <property type="match status" value="1"/>
</dbReference>
<sequence>MTLASSRPEEPNTVRLLGLAFAGADLVFEIDPHGVIVFALGAAERLTGRPDPELVGRDWASLFNPSEAALLSTLRKDIVAGERRGPIRVELTPRAQAGAPSAASLSVFRLPQLGSRLSCALSLGAPAGAPTFSRDARGFTSPESFASSAEYLLAEAGKAGLVLSLDLVEVQGLRDRLARLRPEDAEEARQSLEAVLRADSFCGVGGAEVSADRFALMRSSDAPPGRLLDNVGAATGGPRPQLARLPLGGSASARNMRTMRLALDRFIESGPGAAASGFEDTVARTLRDSSRFRDIVARSAFNLAYQPVVCLATGELHHFEALARFSKDTSPAETIELAEDLDMIQAFDLSVVRAIVRELQAQPRTTRIAANLSAHSLMIDGFLEEMLGLVGNAPDIRSRLILEITETRKINDLDRANTLIARLRQAGHVVCLDDFGAGAASLDYLRRLEVDFIKIDGRYIQSMTEGSRDALVVKHLVALCRELGVATIAEMIETDGVARLSQDLGVELGQGWAFSKPLDKPKWKPPAPAPRPARARPGARDVWG</sequence>
<dbReference type="InterPro" id="IPR050706">
    <property type="entry name" value="Cyclic-di-GMP_PDE-like"/>
</dbReference>
<dbReference type="Gene3D" id="3.30.450.20">
    <property type="entry name" value="PAS domain"/>
    <property type="match status" value="1"/>
</dbReference>
<dbReference type="Gene3D" id="3.20.20.450">
    <property type="entry name" value="EAL domain"/>
    <property type="match status" value="1"/>
</dbReference>
<dbReference type="PANTHER" id="PTHR33121">
    <property type="entry name" value="CYCLIC DI-GMP PHOSPHODIESTERASE PDEF"/>
    <property type="match status" value="1"/>
</dbReference>
<name>A0A2Z3HN60_9CAUL</name>
<feature type="domain" description="PAS" evidence="2">
    <location>
        <begin position="27"/>
        <end position="82"/>
    </location>
</feature>
<evidence type="ECO:0000313" key="4">
    <source>
        <dbReference type="EMBL" id="AWM77913.1"/>
    </source>
</evidence>
<dbReference type="KEGG" id="phb:HYN04_09170"/>
<feature type="region of interest" description="Disordered" evidence="1">
    <location>
        <begin position="517"/>
        <end position="544"/>
    </location>
</feature>
<reference evidence="5" key="1">
    <citation type="submission" date="2018-05" db="EMBL/GenBank/DDBJ databases">
        <title>Genome sequencing of Phenylobacterium sp. HYN0004.</title>
        <authorList>
            <person name="Yi H."/>
            <person name="Baek C."/>
        </authorList>
    </citation>
    <scope>NUCLEOTIDE SEQUENCE [LARGE SCALE GENOMIC DNA]</scope>
    <source>
        <strain evidence="5">HYN0004</strain>
    </source>
</reference>
<dbReference type="SUPFAM" id="SSF141868">
    <property type="entry name" value="EAL domain-like"/>
    <property type="match status" value="1"/>
</dbReference>
<protein>
    <recommendedName>
        <fullName evidence="6">Histidine kinase</fullName>
    </recommendedName>
</protein>
<proteinExistence type="predicted"/>
<dbReference type="SUPFAM" id="SSF55785">
    <property type="entry name" value="PYP-like sensor domain (PAS domain)"/>
    <property type="match status" value="1"/>
</dbReference>
<dbReference type="InterPro" id="IPR000014">
    <property type="entry name" value="PAS"/>
</dbReference>
<organism evidence="4 5">
    <name type="scientific">Phenylobacterium parvum</name>
    <dbReference type="NCBI Taxonomy" id="2201350"/>
    <lineage>
        <taxon>Bacteria</taxon>
        <taxon>Pseudomonadati</taxon>
        <taxon>Pseudomonadota</taxon>
        <taxon>Alphaproteobacteria</taxon>
        <taxon>Caulobacterales</taxon>
        <taxon>Caulobacteraceae</taxon>
        <taxon>Phenylobacterium</taxon>
    </lineage>
</organism>
<feature type="domain" description="EAL" evidence="3">
    <location>
        <begin position="285"/>
        <end position="531"/>
    </location>
</feature>
<gene>
    <name evidence="4" type="ORF">HYN04_09170</name>
</gene>
<evidence type="ECO:0000313" key="5">
    <source>
        <dbReference type="Proteomes" id="UP000247763"/>
    </source>
</evidence>
<dbReference type="RefSeq" id="WP_110450480.1">
    <property type="nucleotide sequence ID" value="NZ_CP029479.1"/>
</dbReference>
<evidence type="ECO:0008006" key="6">
    <source>
        <dbReference type="Google" id="ProtNLM"/>
    </source>
</evidence>
<dbReference type="InterPro" id="IPR035919">
    <property type="entry name" value="EAL_sf"/>
</dbReference>
<accession>A0A2Z3HN60</accession>
<evidence type="ECO:0000256" key="1">
    <source>
        <dbReference type="SAM" id="MobiDB-lite"/>
    </source>
</evidence>
<dbReference type="InterPro" id="IPR035965">
    <property type="entry name" value="PAS-like_dom_sf"/>
</dbReference>